<keyword evidence="4" id="KW-0819">tRNA processing</keyword>
<reference evidence="8" key="1">
    <citation type="submission" date="2016-07" db="EMBL/GenBank/DDBJ databases">
        <authorList>
            <person name="Florea S."/>
            <person name="Webb J.S."/>
            <person name="Jaromczyk J."/>
            <person name="Schardl C.L."/>
        </authorList>
    </citation>
    <scope>NUCLEOTIDE SEQUENCE [LARGE SCALE GENOMIC DNA]</scope>
    <source>
        <strain evidence="8">KCTC 42131</strain>
    </source>
</reference>
<dbReference type="EMBL" id="MASR01000001">
    <property type="protein sequence ID" value="OFE13667.1"/>
    <property type="molecule type" value="Genomic_DNA"/>
</dbReference>
<dbReference type="GO" id="GO:0016432">
    <property type="term" value="F:tRNA-uridine aminocarboxypropyltransferase activity"/>
    <property type="evidence" value="ECO:0007669"/>
    <property type="project" value="UniProtKB-EC"/>
</dbReference>
<dbReference type="PANTHER" id="PTHR21392:SF0">
    <property type="entry name" value="TRNA-URIDINE AMINOCARBOXYPROPYLTRANSFERASE 2"/>
    <property type="match status" value="1"/>
</dbReference>
<evidence type="ECO:0000313" key="7">
    <source>
        <dbReference type="EMBL" id="OFE13667.1"/>
    </source>
</evidence>
<dbReference type="OrthoDB" id="268835at2"/>
<dbReference type="Pfam" id="PF03942">
    <property type="entry name" value="DTW"/>
    <property type="match status" value="1"/>
</dbReference>
<comment type="similarity">
    <text evidence="5">Belongs to the TDD superfamily. DTWD2 family.</text>
</comment>
<dbReference type="RefSeq" id="WP_070117884.1">
    <property type="nucleotide sequence ID" value="NZ_MASR01000001.1"/>
</dbReference>
<protein>
    <recommendedName>
        <fullName evidence="1">tRNA-uridine aminocarboxypropyltransferase</fullName>
        <ecNumber evidence="1">2.5.1.25</ecNumber>
    </recommendedName>
</protein>
<evidence type="ECO:0000256" key="4">
    <source>
        <dbReference type="ARBA" id="ARBA00022694"/>
    </source>
</evidence>
<keyword evidence="3" id="KW-0949">S-adenosyl-L-methionine</keyword>
<evidence type="ECO:0000256" key="5">
    <source>
        <dbReference type="ARBA" id="ARBA00034489"/>
    </source>
</evidence>
<feature type="domain" description="DTW" evidence="6">
    <location>
        <begin position="2"/>
        <end position="201"/>
    </location>
</feature>
<dbReference type="PANTHER" id="PTHR21392">
    <property type="entry name" value="TRNA-URIDINE AMINOCARBOXYPROPYLTRANSFERASE 2"/>
    <property type="match status" value="1"/>
</dbReference>
<evidence type="ECO:0000313" key="8">
    <source>
        <dbReference type="Proteomes" id="UP000175669"/>
    </source>
</evidence>
<dbReference type="InterPro" id="IPR005636">
    <property type="entry name" value="DTW"/>
</dbReference>
<sequence>MPRVTCPACFRPIAYCYCSRLHAIANSWPVFILQDVREAGHPIGTARIASLSLNQVEMVTLDPDRPDSAPDLLNNAFHRPLRNPALIYPGAGARQVSELGPDSAFTEAAQGLRSDLLFIDADWGRSLRMLKVFPALAALPTFMLDGLPISRYRIRKQPTPDAVSTLEAIVHTLNQLEPEAGSSAMLSTMDWMIDQQIKRMGDNTFQHNYSASP</sequence>
<evidence type="ECO:0000259" key="6">
    <source>
        <dbReference type="SMART" id="SM01144"/>
    </source>
</evidence>
<evidence type="ECO:0000256" key="3">
    <source>
        <dbReference type="ARBA" id="ARBA00022691"/>
    </source>
</evidence>
<dbReference type="Proteomes" id="UP000175669">
    <property type="component" value="Unassembled WGS sequence"/>
</dbReference>
<dbReference type="STRING" id="1524254.PHACT_11420"/>
<evidence type="ECO:0000256" key="1">
    <source>
        <dbReference type="ARBA" id="ARBA00012386"/>
    </source>
</evidence>
<dbReference type="AlphaFoldDB" id="A0A1E8CN29"/>
<proteinExistence type="inferred from homology"/>
<dbReference type="InterPro" id="IPR039262">
    <property type="entry name" value="DTWD2/TAPT"/>
</dbReference>
<gene>
    <name evidence="7" type="ORF">PHACT_11420</name>
</gene>
<keyword evidence="2" id="KW-0808">Transferase</keyword>
<accession>A0A1E8CN29</accession>
<comment type="caution">
    <text evidence="7">The sequence shown here is derived from an EMBL/GenBank/DDBJ whole genome shotgun (WGS) entry which is preliminary data.</text>
</comment>
<keyword evidence="8" id="KW-1185">Reference proteome</keyword>
<dbReference type="EC" id="2.5.1.25" evidence="1"/>
<organism evidence="7 8">
    <name type="scientific">Pseudohongiella acticola</name>
    <dbReference type="NCBI Taxonomy" id="1524254"/>
    <lineage>
        <taxon>Bacteria</taxon>
        <taxon>Pseudomonadati</taxon>
        <taxon>Pseudomonadota</taxon>
        <taxon>Gammaproteobacteria</taxon>
        <taxon>Pseudomonadales</taxon>
        <taxon>Pseudohongiellaceae</taxon>
        <taxon>Pseudohongiella</taxon>
    </lineage>
</organism>
<name>A0A1E8CN29_9GAMM</name>
<evidence type="ECO:0000256" key="2">
    <source>
        <dbReference type="ARBA" id="ARBA00022679"/>
    </source>
</evidence>
<dbReference type="SMART" id="SM01144">
    <property type="entry name" value="DTW"/>
    <property type="match status" value="1"/>
</dbReference>
<dbReference type="GO" id="GO:0008033">
    <property type="term" value="P:tRNA processing"/>
    <property type="evidence" value="ECO:0007669"/>
    <property type="project" value="UniProtKB-KW"/>
</dbReference>